<accession>A0A4Y2M230</accession>
<comment type="caution">
    <text evidence="1">The sequence shown here is derived from an EMBL/GenBank/DDBJ whole genome shotgun (WGS) entry which is preliminary data.</text>
</comment>
<dbReference type="EMBL" id="BGPR01006520">
    <property type="protein sequence ID" value="GBN19747.1"/>
    <property type="molecule type" value="Genomic_DNA"/>
</dbReference>
<name>A0A4Y2M230_ARAVE</name>
<evidence type="ECO:0000313" key="2">
    <source>
        <dbReference type="Proteomes" id="UP000499080"/>
    </source>
</evidence>
<reference evidence="1 2" key="1">
    <citation type="journal article" date="2019" name="Sci. Rep.">
        <title>Orb-weaving spider Araneus ventricosus genome elucidates the spidroin gene catalogue.</title>
        <authorList>
            <person name="Kono N."/>
            <person name="Nakamura H."/>
            <person name="Ohtoshi R."/>
            <person name="Moran D.A.P."/>
            <person name="Shinohara A."/>
            <person name="Yoshida Y."/>
            <person name="Fujiwara M."/>
            <person name="Mori M."/>
            <person name="Tomita M."/>
            <person name="Arakawa K."/>
        </authorList>
    </citation>
    <scope>NUCLEOTIDE SEQUENCE [LARGE SCALE GENOMIC DNA]</scope>
</reference>
<dbReference type="OrthoDB" id="6413683at2759"/>
<evidence type="ECO:0000313" key="1">
    <source>
        <dbReference type="EMBL" id="GBN19747.1"/>
    </source>
</evidence>
<proteinExistence type="predicted"/>
<protein>
    <submittedName>
        <fullName evidence="1">Uncharacterized protein</fullName>
    </submittedName>
</protein>
<sequence length="196" mass="23180">MATTNVGQEMPVEEMIDLLRTKGEVFVKLFTDAYAPQNLQEEERKLAQTLFRETFPNYHEKDFMIFYHTYINNKVSADMSLTEELEPSEICNRLTYDPMRRNFIKMPKVNNYGRGKREKFNLGEFLKRKRENGGYYQLNVGDREMAEDLLDELNEDKSRNDQKADVALNRMVEMAAVLNSNCNYKIIELHSERRIQ</sequence>
<gene>
    <name evidence="1" type="ORF">AVEN_261817_1</name>
</gene>
<organism evidence="1 2">
    <name type="scientific">Araneus ventricosus</name>
    <name type="common">Orbweaver spider</name>
    <name type="synonym">Epeira ventricosa</name>
    <dbReference type="NCBI Taxonomy" id="182803"/>
    <lineage>
        <taxon>Eukaryota</taxon>
        <taxon>Metazoa</taxon>
        <taxon>Ecdysozoa</taxon>
        <taxon>Arthropoda</taxon>
        <taxon>Chelicerata</taxon>
        <taxon>Arachnida</taxon>
        <taxon>Araneae</taxon>
        <taxon>Araneomorphae</taxon>
        <taxon>Entelegynae</taxon>
        <taxon>Araneoidea</taxon>
        <taxon>Araneidae</taxon>
        <taxon>Araneus</taxon>
    </lineage>
</organism>
<keyword evidence="2" id="KW-1185">Reference proteome</keyword>
<dbReference type="AlphaFoldDB" id="A0A4Y2M230"/>
<dbReference type="Proteomes" id="UP000499080">
    <property type="component" value="Unassembled WGS sequence"/>
</dbReference>